<dbReference type="InterPro" id="IPR028614">
    <property type="entry name" value="GDP_fucose/colitose_synth"/>
</dbReference>
<dbReference type="GO" id="GO:0016853">
    <property type="term" value="F:isomerase activity"/>
    <property type="evidence" value="ECO:0007669"/>
    <property type="project" value="UniProtKB-KW"/>
</dbReference>
<dbReference type="Proteomes" id="UP000039865">
    <property type="component" value="Unassembled WGS sequence"/>
</dbReference>
<dbReference type="EMBL" id="CCKQ01019587">
    <property type="protein sequence ID" value="CDW91597.1"/>
    <property type="molecule type" value="Genomic_DNA"/>
</dbReference>
<evidence type="ECO:0000256" key="3">
    <source>
        <dbReference type="ARBA" id="ARBA00012371"/>
    </source>
</evidence>
<keyword evidence="5" id="KW-0560">Oxidoreductase</keyword>
<evidence type="ECO:0000256" key="2">
    <source>
        <dbReference type="ARBA" id="ARBA00005959"/>
    </source>
</evidence>
<feature type="domain" description="NAD-dependent epimerase/dehydratase" evidence="7">
    <location>
        <begin position="9"/>
        <end position="264"/>
    </location>
</feature>
<keyword evidence="6" id="KW-0413">Isomerase</keyword>
<evidence type="ECO:0000256" key="6">
    <source>
        <dbReference type="ARBA" id="ARBA00023235"/>
    </source>
</evidence>
<dbReference type="GO" id="GO:0042351">
    <property type="term" value="P:'de novo' GDP-L-fucose biosynthetic process"/>
    <property type="evidence" value="ECO:0007669"/>
    <property type="project" value="UniProtKB-UniPathway"/>
</dbReference>
<dbReference type="GO" id="GO:0050577">
    <property type="term" value="F:GDP-L-fucose synthase activity"/>
    <property type="evidence" value="ECO:0007669"/>
    <property type="project" value="UniProtKB-EC"/>
</dbReference>
<dbReference type="Pfam" id="PF01370">
    <property type="entry name" value="Epimerase"/>
    <property type="match status" value="1"/>
</dbReference>
<accession>A0A078BEL6</accession>
<dbReference type="InParanoid" id="A0A078BEL6"/>
<dbReference type="OMA" id="HPSNYGY"/>
<comment type="pathway">
    <text evidence="1">Nucleotide-sugar biosynthesis; GDP-L-fucose biosynthesis via de novo pathway; GDP-L-fucose from GDP-alpha-D-mannose: step 2/2.</text>
</comment>
<dbReference type="FunCoup" id="A0A078BEL6">
    <property type="interactions" value="120"/>
</dbReference>
<dbReference type="AlphaFoldDB" id="A0A078BEL6"/>
<dbReference type="UniPathway" id="UPA00128">
    <property type="reaction ID" value="UER00191"/>
</dbReference>
<dbReference type="InterPro" id="IPR001509">
    <property type="entry name" value="Epimerase_deHydtase"/>
</dbReference>
<comment type="similarity">
    <text evidence="2">Belongs to the NAD(P)-dependent epimerase/dehydratase family. Fucose synthase subfamily.</text>
</comment>
<protein>
    <recommendedName>
        <fullName evidence="3">GDP-L-fucose synthase</fullName>
        <ecNumber evidence="3">1.1.1.271</ecNumber>
    </recommendedName>
</protein>
<name>A0A078BEL6_STYLE</name>
<evidence type="ECO:0000256" key="4">
    <source>
        <dbReference type="ARBA" id="ARBA00022857"/>
    </source>
</evidence>
<dbReference type="EC" id="1.1.1.271" evidence="3"/>
<sequence length="344" mass="39426">MEEQQKIKILVTGGTGLVGSNLRELVEYYQSSQVDIAVEDATNKLEQEQDNQSLDNFIRANVQNHEFIYLSSKDCNLLDGEHVKELFRKHRPTYVINLAARVGGLFANMNNKVQFYEENIQMQMNIIKACHEFGIKRLICTLSTCIYPDKIEYPIAEEDLHKGPPHPSNEGYAYAKRQCQIQCQIYNEQFGTDFLCVVPTNIYGKYDQYNESSSHVVPALIRKAAKAKEANSEFLVLGSGSPLRQFCYAPDLGKLLLWVLYRKESLPLISLVPEEEYTIKELAENIAQISGIENIVFDTTKADGQYKKTMSNKLLQSKLKYFKFTDLKEGLKMTIENFKNETRL</sequence>
<keyword evidence="4" id="KW-0521">NADP</keyword>
<keyword evidence="9" id="KW-1185">Reference proteome</keyword>
<dbReference type="CDD" id="cd05239">
    <property type="entry name" value="GDP_FS_SDR_e"/>
    <property type="match status" value="1"/>
</dbReference>
<dbReference type="Gene3D" id="3.40.50.720">
    <property type="entry name" value="NAD(P)-binding Rossmann-like Domain"/>
    <property type="match status" value="1"/>
</dbReference>
<evidence type="ECO:0000313" key="8">
    <source>
        <dbReference type="EMBL" id="CDW91597.1"/>
    </source>
</evidence>
<proteinExistence type="inferred from homology"/>
<dbReference type="InterPro" id="IPR036291">
    <property type="entry name" value="NAD(P)-bd_dom_sf"/>
</dbReference>
<dbReference type="HAMAP" id="MF_00956">
    <property type="entry name" value="GDP_fucose_synth"/>
    <property type="match status" value="1"/>
</dbReference>
<dbReference type="Gene3D" id="3.90.25.10">
    <property type="entry name" value="UDP-galactose 4-epimerase, domain 1"/>
    <property type="match status" value="1"/>
</dbReference>
<evidence type="ECO:0000256" key="5">
    <source>
        <dbReference type="ARBA" id="ARBA00023002"/>
    </source>
</evidence>
<organism evidence="8 9">
    <name type="scientific">Stylonychia lemnae</name>
    <name type="common">Ciliate</name>
    <dbReference type="NCBI Taxonomy" id="5949"/>
    <lineage>
        <taxon>Eukaryota</taxon>
        <taxon>Sar</taxon>
        <taxon>Alveolata</taxon>
        <taxon>Ciliophora</taxon>
        <taxon>Intramacronucleata</taxon>
        <taxon>Spirotrichea</taxon>
        <taxon>Stichotrichia</taxon>
        <taxon>Sporadotrichida</taxon>
        <taxon>Oxytrichidae</taxon>
        <taxon>Stylonychinae</taxon>
        <taxon>Stylonychia</taxon>
    </lineage>
</organism>
<evidence type="ECO:0000313" key="9">
    <source>
        <dbReference type="Proteomes" id="UP000039865"/>
    </source>
</evidence>
<dbReference type="PANTHER" id="PTHR43238">
    <property type="entry name" value="GDP-L-FUCOSE SYNTHASE"/>
    <property type="match status" value="1"/>
</dbReference>
<evidence type="ECO:0000256" key="1">
    <source>
        <dbReference type="ARBA" id="ARBA00004883"/>
    </source>
</evidence>
<dbReference type="PANTHER" id="PTHR43238:SF1">
    <property type="entry name" value="GDP-L-FUCOSE SYNTHASE"/>
    <property type="match status" value="1"/>
</dbReference>
<dbReference type="OrthoDB" id="202470at2759"/>
<reference evidence="8 9" key="1">
    <citation type="submission" date="2014-06" db="EMBL/GenBank/DDBJ databases">
        <authorList>
            <person name="Swart Estienne"/>
        </authorList>
    </citation>
    <scope>NUCLEOTIDE SEQUENCE [LARGE SCALE GENOMIC DNA]</scope>
    <source>
        <strain evidence="8 9">130c</strain>
    </source>
</reference>
<evidence type="ECO:0000259" key="7">
    <source>
        <dbReference type="Pfam" id="PF01370"/>
    </source>
</evidence>
<gene>
    <name evidence="8" type="primary">Contig14656.g15614</name>
    <name evidence="8" type="ORF">STYLEM_20754</name>
</gene>
<dbReference type="SUPFAM" id="SSF51735">
    <property type="entry name" value="NAD(P)-binding Rossmann-fold domains"/>
    <property type="match status" value="1"/>
</dbReference>